<dbReference type="Proteomes" id="UP000000763">
    <property type="component" value="Chromosome 10"/>
</dbReference>
<evidence type="ECO:0000313" key="2">
    <source>
        <dbReference type="EMBL" id="AAG13586.1"/>
    </source>
</evidence>
<dbReference type="AlphaFoldDB" id="Q9FWE8"/>
<protein>
    <submittedName>
        <fullName evidence="2">Uncharacterized protein</fullName>
    </submittedName>
</protein>
<gene>
    <name evidence="2" type="primary">OSJNBb0015I11.15</name>
</gene>
<evidence type="ECO:0000313" key="3">
    <source>
        <dbReference type="Proteomes" id="UP000000763"/>
    </source>
</evidence>
<accession>Q9FWE8</accession>
<reference evidence="3" key="1">
    <citation type="journal article" date="2005" name="Nature">
        <title>The map-based sequence of the rice genome.</title>
        <authorList>
            <consortium name="International rice genome sequencing project (IRGSP)"/>
            <person name="Matsumoto T."/>
            <person name="Wu J."/>
            <person name="Kanamori H."/>
            <person name="Katayose Y."/>
            <person name="Fujisawa M."/>
            <person name="Namiki N."/>
            <person name="Mizuno H."/>
            <person name="Yamamoto K."/>
            <person name="Antonio B.A."/>
            <person name="Baba T."/>
            <person name="Sakata K."/>
            <person name="Nagamura Y."/>
            <person name="Aoki H."/>
            <person name="Arikawa K."/>
            <person name="Arita K."/>
            <person name="Bito T."/>
            <person name="Chiden Y."/>
            <person name="Fujitsuka N."/>
            <person name="Fukunaka R."/>
            <person name="Hamada M."/>
            <person name="Harada C."/>
            <person name="Hayashi A."/>
            <person name="Hijishita S."/>
            <person name="Honda M."/>
            <person name="Hosokawa S."/>
            <person name="Ichikawa Y."/>
            <person name="Idonuma A."/>
            <person name="Iijima M."/>
            <person name="Ikeda M."/>
            <person name="Ikeno M."/>
            <person name="Ito K."/>
            <person name="Ito S."/>
            <person name="Ito T."/>
            <person name="Ito Y."/>
            <person name="Ito Y."/>
            <person name="Iwabuchi A."/>
            <person name="Kamiya K."/>
            <person name="Karasawa W."/>
            <person name="Kurita K."/>
            <person name="Katagiri S."/>
            <person name="Kikuta A."/>
            <person name="Kobayashi H."/>
            <person name="Kobayashi N."/>
            <person name="Machita K."/>
            <person name="Maehara T."/>
            <person name="Masukawa M."/>
            <person name="Mizubayashi T."/>
            <person name="Mukai Y."/>
            <person name="Nagasaki H."/>
            <person name="Nagata Y."/>
            <person name="Naito S."/>
            <person name="Nakashima M."/>
            <person name="Nakama Y."/>
            <person name="Nakamichi Y."/>
            <person name="Nakamura M."/>
            <person name="Meguro A."/>
            <person name="Negishi M."/>
            <person name="Ohta I."/>
            <person name="Ohta T."/>
            <person name="Okamoto M."/>
            <person name="Ono N."/>
            <person name="Saji S."/>
            <person name="Sakaguchi M."/>
            <person name="Sakai K."/>
            <person name="Shibata M."/>
            <person name="Shimokawa T."/>
            <person name="Song J."/>
            <person name="Takazaki Y."/>
            <person name="Terasawa K."/>
            <person name="Tsugane M."/>
            <person name="Tsuji K."/>
            <person name="Ueda S."/>
            <person name="Waki K."/>
            <person name="Yamagata H."/>
            <person name="Yamamoto M."/>
            <person name="Yamamoto S."/>
            <person name="Yamane H."/>
            <person name="Yoshiki S."/>
            <person name="Yoshihara R."/>
            <person name="Yukawa K."/>
            <person name="Zhong H."/>
            <person name="Yano M."/>
            <person name="Yuan Q."/>
            <person name="Ouyang S."/>
            <person name="Liu J."/>
            <person name="Jones K.M."/>
            <person name="Gansberger K."/>
            <person name="Moffat K."/>
            <person name="Hill J."/>
            <person name="Bera J."/>
            <person name="Fadrosh D."/>
            <person name="Jin S."/>
            <person name="Johri S."/>
            <person name="Kim M."/>
            <person name="Overton L."/>
            <person name="Reardon M."/>
            <person name="Tsitrin T."/>
            <person name="Vuong H."/>
            <person name="Weaver B."/>
            <person name="Ciecko A."/>
            <person name="Tallon L."/>
            <person name="Jackson J."/>
            <person name="Pai G."/>
            <person name="Aken S.V."/>
            <person name="Utterback T."/>
            <person name="Reidmuller S."/>
            <person name="Feldblyum T."/>
            <person name="Hsiao J."/>
            <person name="Zismann V."/>
            <person name="Iobst S."/>
            <person name="de Vazeille A.R."/>
            <person name="Buell C.R."/>
            <person name="Ying K."/>
            <person name="Li Y."/>
            <person name="Lu T."/>
            <person name="Huang Y."/>
            <person name="Zhao Q."/>
            <person name="Feng Q."/>
            <person name="Zhang L."/>
            <person name="Zhu J."/>
            <person name="Weng Q."/>
            <person name="Mu J."/>
            <person name="Lu Y."/>
            <person name="Fan D."/>
            <person name="Liu Y."/>
            <person name="Guan J."/>
            <person name="Zhang Y."/>
            <person name="Yu S."/>
            <person name="Liu X."/>
            <person name="Zhang Y."/>
            <person name="Hong G."/>
            <person name="Han B."/>
            <person name="Choisne N."/>
            <person name="Demange N."/>
            <person name="Orjeda G."/>
            <person name="Samain S."/>
            <person name="Cattolico L."/>
            <person name="Pelletier E."/>
            <person name="Couloux A."/>
            <person name="Segurens B."/>
            <person name="Wincker P."/>
            <person name="D'Hont A."/>
            <person name="Scarpelli C."/>
            <person name="Weissenbach J."/>
            <person name="Salanoubat M."/>
            <person name="Quetier F."/>
            <person name="Yu Y."/>
            <person name="Kim H.R."/>
            <person name="Rambo T."/>
            <person name="Currie J."/>
            <person name="Collura K."/>
            <person name="Luo M."/>
            <person name="Yang T."/>
            <person name="Ammiraju J.S.S."/>
            <person name="Engler F."/>
            <person name="Soderlund C."/>
            <person name="Wing R.A."/>
            <person name="Palmer L.E."/>
            <person name="de la Bastide M."/>
            <person name="Spiegel L."/>
            <person name="Nascimento L."/>
            <person name="Zutavern T."/>
            <person name="O'Shaughnessy A."/>
            <person name="Dike S."/>
            <person name="Dedhia N."/>
            <person name="Preston R."/>
            <person name="Balija V."/>
            <person name="McCombie W.R."/>
            <person name="Chow T."/>
            <person name="Chen H."/>
            <person name="Chung M."/>
            <person name="Chen C."/>
            <person name="Shaw J."/>
            <person name="Wu H."/>
            <person name="Hsiao K."/>
            <person name="Chao Y."/>
            <person name="Chu M."/>
            <person name="Cheng C."/>
            <person name="Hour A."/>
            <person name="Lee P."/>
            <person name="Lin S."/>
            <person name="Lin Y."/>
            <person name="Liou J."/>
            <person name="Liu S."/>
            <person name="Hsing Y."/>
            <person name="Raghuvanshi S."/>
            <person name="Mohanty A."/>
            <person name="Bharti A.K."/>
            <person name="Gaur A."/>
            <person name="Gupta V."/>
            <person name="Kumar D."/>
            <person name="Ravi V."/>
            <person name="Vij S."/>
            <person name="Kapur A."/>
            <person name="Khurana P."/>
            <person name="Khurana P."/>
            <person name="Khurana J.P."/>
            <person name="Tyagi A.K."/>
            <person name="Gaikwad K."/>
            <person name="Singh A."/>
            <person name="Dalal V."/>
            <person name="Srivastava S."/>
            <person name="Dixit A."/>
            <person name="Pal A.K."/>
            <person name="Ghazi I.A."/>
            <person name="Yadav M."/>
            <person name="Pandit A."/>
            <person name="Bhargava A."/>
            <person name="Sureshbabu K."/>
            <person name="Batra K."/>
            <person name="Sharma T.R."/>
            <person name="Mohapatra T."/>
            <person name="Singh N.K."/>
            <person name="Messing J."/>
            <person name="Nelson A.B."/>
            <person name="Fuks G."/>
            <person name="Kavchok S."/>
            <person name="Keizer G."/>
            <person name="Linton E."/>
            <person name="Llaca V."/>
            <person name="Song R."/>
            <person name="Tanyolac B."/>
            <person name="Young S."/>
            <person name="Ho-Il K."/>
            <person name="Hahn J.H."/>
            <person name="Sangsakoo G."/>
            <person name="Vanavichit A."/>
            <person name="de Mattos Luiz.A.T."/>
            <person name="Zimmer P.D."/>
            <person name="Malone G."/>
            <person name="Dellagostin O."/>
            <person name="de Oliveira A.C."/>
            <person name="Bevan M."/>
            <person name="Bancroft I."/>
            <person name="Minx P."/>
            <person name="Cordum H."/>
            <person name="Wilson R."/>
            <person name="Cheng Z."/>
            <person name="Jin W."/>
            <person name="Jiang J."/>
            <person name="Leong S.A."/>
            <person name="Iwama H."/>
            <person name="Gojobori T."/>
            <person name="Itoh T."/>
            <person name="Niimura Y."/>
            <person name="Fujii Y."/>
            <person name="Habara T."/>
            <person name="Sakai H."/>
            <person name="Sato Y."/>
            <person name="Wilson G."/>
            <person name="Kumar K."/>
            <person name="McCouch S."/>
            <person name="Juretic N."/>
            <person name="Hoen D."/>
            <person name="Wright S."/>
            <person name="Bruskiewich R."/>
            <person name="Bureau T."/>
            <person name="Miyao A."/>
            <person name="Hirochika H."/>
            <person name="Nishikawa T."/>
            <person name="Kadowaki K."/>
            <person name="Sugiura M."/>
            <person name="Burr B."/>
            <person name="Sasaki T."/>
        </authorList>
    </citation>
    <scope>NUCLEOTIDE SEQUENCE [LARGE SCALE GENOMIC DNA]</scope>
    <source>
        <strain evidence="3">cv. Nipponbare</strain>
    </source>
</reference>
<proteinExistence type="predicted"/>
<reference evidence="3" key="2">
    <citation type="journal article" date="2008" name="Nucleic Acids Res.">
        <title>The rice annotation project database (RAP-DB): 2008 update.</title>
        <authorList>
            <consortium name="The rice annotation project (RAP)"/>
        </authorList>
    </citation>
    <scope>GENOME REANNOTATION</scope>
    <source>
        <strain evidence="3">cv. Nipponbare</strain>
    </source>
</reference>
<feature type="region of interest" description="Disordered" evidence="1">
    <location>
        <begin position="66"/>
        <end position="96"/>
    </location>
</feature>
<name>Q9FWE8_ORYSJ</name>
<dbReference type="EMBL" id="AC051633">
    <property type="protein sequence ID" value="AAG13586.1"/>
    <property type="molecule type" value="Genomic_DNA"/>
</dbReference>
<organism evidence="2 3">
    <name type="scientific">Oryza sativa subsp. japonica</name>
    <name type="common">Rice</name>
    <dbReference type="NCBI Taxonomy" id="39947"/>
    <lineage>
        <taxon>Eukaryota</taxon>
        <taxon>Viridiplantae</taxon>
        <taxon>Streptophyta</taxon>
        <taxon>Embryophyta</taxon>
        <taxon>Tracheophyta</taxon>
        <taxon>Spermatophyta</taxon>
        <taxon>Magnoliopsida</taxon>
        <taxon>Liliopsida</taxon>
        <taxon>Poales</taxon>
        <taxon>Poaceae</taxon>
        <taxon>BOP clade</taxon>
        <taxon>Oryzoideae</taxon>
        <taxon>Oryzeae</taxon>
        <taxon>Oryzinae</taxon>
        <taxon>Oryza</taxon>
        <taxon>Oryza sativa</taxon>
    </lineage>
</organism>
<evidence type="ECO:0000256" key="1">
    <source>
        <dbReference type="SAM" id="MobiDB-lite"/>
    </source>
</evidence>
<sequence>MTALAATMAPVALKDGGQRRDYHPCAHPLLCEWRRRTAASGGGAAAAVLHLPLPPAYTCRFRHRLRSRQPAASTRHSRRLRLPQSPASARHHPPPPLAAARQLCVASSHYSPPPLTAARCFARPRPAVRRRRIEGEGPGPKVLAPVGPVVKQAQCDLGGPRLLGRAAHSNTERVDREAVGASNDFDLLNQMDSLL</sequence>